<dbReference type="AlphaFoldDB" id="A0A9X1DC30"/>
<reference evidence="1" key="1">
    <citation type="submission" date="2021-05" db="EMBL/GenBank/DDBJ databases">
        <title>Genome of Sphingobium sp. strain.</title>
        <authorList>
            <person name="Fan R."/>
        </authorList>
    </citation>
    <scope>NUCLEOTIDE SEQUENCE</scope>
    <source>
        <strain evidence="1">H33</strain>
    </source>
</reference>
<accession>A0A9X1DC30</accession>
<evidence type="ECO:0000313" key="2">
    <source>
        <dbReference type="Proteomes" id="UP001138757"/>
    </source>
</evidence>
<sequence>MKSSKAGNHKRATVTEKKKDTIYFFTQTVGRRDKMLRLMKWIPAIIGAGLMFTAPAQARNYDCSKAGNANKAACKTTSPAPAKAAPAKAAAAAPAATAKPVATRNYDCSKAGNANKAACKTAAAVVPSPAAKSAGTRNYDCSKAGNANKAACKGVASAPAPAASKPAAPRPAATSKRAVAVGPAGATAQCNDGTYSQAATHAGACSHHGGVKTWYK</sequence>
<protein>
    <submittedName>
        <fullName evidence="1">DUF3761 domain-containing protein</fullName>
    </submittedName>
</protein>
<name>A0A9X1DC30_9SPHN</name>
<dbReference type="Proteomes" id="UP001138757">
    <property type="component" value="Unassembled WGS sequence"/>
</dbReference>
<dbReference type="Pfam" id="PF12587">
    <property type="entry name" value="DUF3761"/>
    <property type="match status" value="1"/>
</dbReference>
<organism evidence="1 2">
    <name type="scientific">Sphingobium nicotianae</name>
    <dbReference type="NCBI Taxonomy" id="2782607"/>
    <lineage>
        <taxon>Bacteria</taxon>
        <taxon>Pseudomonadati</taxon>
        <taxon>Pseudomonadota</taxon>
        <taxon>Alphaproteobacteria</taxon>
        <taxon>Sphingomonadales</taxon>
        <taxon>Sphingomonadaceae</taxon>
        <taxon>Sphingobium</taxon>
    </lineage>
</organism>
<proteinExistence type="predicted"/>
<dbReference type="RefSeq" id="WP_214622942.1">
    <property type="nucleotide sequence ID" value="NZ_JAHGAW010000005.1"/>
</dbReference>
<evidence type="ECO:0000313" key="1">
    <source>
        <dbReference type="EMBL" id="MBT2187206.1"/>
    </source>
</evidence>
<keyword evidence="2" id="KW-1185">Reference proteome</keyword>
<dbReference type="EMBL" id="JAHGAW010000005">
    <property type="protein sequence ID" value="MBT2187206.1"/>
    <property type="molecule type" value="Genomic_DNA"/>
</dbReference>
<dbReference type="InterPro" id="IPR022236">
    <property type="entry name" value="DUF3761"/>
</dbReference>
<comment type="caution">
    <text evidence="1">The sequence shown here is derived from an EMBL/GenBank/DDBJ whole genome shotgun (WGS) entry which is preliminary data.</text>
</comment>
<gene>
    <name evidence="1" type="ORF">KK488_09645</name>
</gene>